<gene>
    <name evidence="2" type="ORF">BKCO1_820003</name>
</gene>
<dbReference type="RefSeq" id="XP_020125650.1">
    <property type="nucleotide sequence ID" value="XM_020279495.1"/>
</dbReference>
<sequence length="320" mass="35309">MASTLATTLAHDAAITSVAYATTSLLYRLSHRYLKSTVVHWDNVKPGVQNRMACEIALLPTRAILFLLCAPAIMSAFAAPEIWTHLDTYRMILASAIMGGSYMFDLTIERNDTLSLIHHFMGPALLLWVRCSYSAFNSSDALMCRMLVSFVFFGAGVGGSVTTVMLVLMKLFKRQISPAVLYRAVVALSWVLTLNTWLSTMYGCTYLLWAFEDLHSHWGDFAGLVPLALCGFEFWLQWRWALRFQGISEGLGAAAGIAPVAAVPAAGAEEKQKKKMLVLSSFENMSAEKISANTMALSWAVGYSGVCMKVLEKLTIRLMM</sequence>
<feature type="transmembrane region" description="Helical" evidence="1">
    <location>
        <begin position="218"/>
        <end position="238"/>
    </location>
</feature>
<dbReference type="GeneID" id="31019758"/>
<keyword evidence="1" id="KW-0812">Transmembrane</keyword>
<accession>A0A1J9QKJ5</accession>
<dbReference type="EMBL" id="MNUE01000082">
    <property type="protein sequence ID" value="OJD29390.1"/>
    <property type="molecule type" value="Genomic_DNA"/>
</dbReference>
<dbReference type="Proteomes" id="UP000183809">
    <property type="component" value="Unassembled WGS sequence"/>
</dbReference>
<keyword evidence="1" id="KW-0472">Membrane</keyword>
<protein>
    <recommendedName>
        <fullName evidence="4">TLC domain-containing protein</fullName>
    </recommendedName>
</protein>
<evidence type="ECO:0000256" key="1">
    <source>
        <dbReference type="SAM" id="Phobius"/>
    </source>
</evidence>
<reference evidence="2 3" key="1">
    <citation type="submission" date="2016-10" db="EMBL/GenBank/DDBJ databases">
        <title>Proteomics and genomics reveal pathogen-plant mechanisms compatible with a hemibiotrophic lifestyle of Diplodia corticola.</title>
        <authorList>
            <person name="Fernandes I."/>
            <person name="De Jonge R."/>
            <person name="Van De Peer Y."/>
            <person name="Devreese B."/>
            <person name="Alves A."/>
            <person name="Esteves A.C."/>
        </authorList>
    </citation>
    <scope>NUCLEOTIDE SEQUENCE [LARGE SCALE GENOMIC DNA]</scope>
    <source>
        <strain evidence="2 3">CBS 112549</strain>
    </source>
</reference>
<name>A0A1J9QKJ5_9PEZI</name>
<evidence type="ECO:0000313" key="2">
    <source>
        <dbReference type="EMBL" id="OJD29390.1"/>
    </source>
</evidence>
<comment type="caution">
    <text evidence="2">The sequence shown here is derived from an EMBL/GenBank/DDBJ whole genome shotgun (WGS) entry which is preliminary data.</text>
</comment>
<evidence type="ECO:0000313" key="3">
    <source>
        <dbReference type="Proteomes" id="UP000183809"/>
    </source>
</evidence>
<feature type="transmembrane region" description="Helical" evidence="1">
    <location>
        <begin position="180"/>
        <end position="198"/>
    </location>
</feature>
<proteinExistence type="predicted"/>
<feature type="transmembrane region" description="Helical" evidence="1">
    <location>
        <begin position="63"/>
        <end position="83"/>
    </location>
</feature>
<dbReference type="AlphaFoldDB" id="A0A1J9QKJ5"/>
<keyword evidence="1" id="KW-1133">Transmembrane helix</keyword>
<dbReference type="OrthoDB" id="4882991at2759"/>
<evidence type="ECO:0008006" key="4">
    <source>
        <dbReference type="Google" id="ProtNLM"/>
    </source>
</evidence>
<organism evidence="2 3">
    <name type="scientific">Diplodia corticola</name>
    <dbReference type="NCBI Taxonomy" id="236234"/>
    <lineage>
        <taxon>Eukaryota</taxon>
        <taxon>Fungi</taxon>
        <taxon>Dikarya</taxon>
        <taxon>Ascomycota</taxon>
        <taxon>Pezizomycotina</taxon>
        <taxon>Dothideomycetes</taxon>
        <taxon>Dothideomycetes incertae sedis</taxon>
        <taxon>Botryosphaeriales</taxon>
        <taxon>Botryosphaeriaceae</taxon>
        <taxon>Diplodia</taxon>
    </lineage>
</organism>
<keyword evidence="3" id="KW-1185">Reference proteome</keyword>
<feature type="transmembrane region" description="Helical" evidence="1">
    <location>
        <begin position="148"/>
        <end position="168"/>
    </location>
</feature>